<sequence length="108" mass="11818">MLPPSIQLLGSWKEGGGGNGWIYRPAGRPAPKGPGWFSDAEGCFTGALVVKSCRTSKLRRARGGVKPLAAPGSRPGGRSTFNIFSFSERILYNKPLTRSIFKWKRIRP</sequence>
<reference evidence="1" key="1">
    <citation type="submission" date="2021-01" db="EMBL/GenBank/DDBJ databases">
        <authorList>
            <person name="Sun H.-H."/>
            <person name="Zhang S."/>
            <person name="Zhang Y.-J."/>
        </authorList>
    </citation>
    <scope>NUCLEOTIDE SEQUENCE</scope>
    <source>
        <strain evidence="1">CMM1</strain>
    </source>
</reference>
<dbReference type="AlphaFoldDB" id="A0A8K1I814"/>
<dbReference type="RefSeq" id="YP_010218794.1">
    <property type="nucleotide sequence ID" value="NC_058917.1"/>
</dbReference>
<proteinExistence type="predicted"/>
<keyword evidence="1" id="KW-0496">Mitochondrion</keyword>
<dbReference type="GeneID" id="68665261"/>
<dbReference type="EMBL" id="MW538937">
    <property type="protein sequence ID" value="UBU98601.1"/>
    <property type="molecule type" value="Genomic_DNA"/>
</dbReference>
<name>A0A8K1I814_9PEZI</name>
<protein>
    <submittedName>
        <fullName evidence="1">Uncharacterized protein</fullName>
    </submittedName>
</protein>
<evidence type="ECO:0000313" key="1">
    <source>
        <dbReference type="EMBL" id="UBU98601.1"/>
    </source>
</evidence>
<accession>A0A8K1I814</accession>
<organism evidence="1">
    <name type="scientific">Morchella brunnea</name>
    <dbReference type="NCBI Taxonomy" id="1174671"/>
    <lineage>
        <taxon>Eukaryota</taxon>
        <taxon>Fungi</taxon>
        <taxon>Dikarya</taxon>
        <taxon>Ascomycota</taxon>
        <taxon>Pezizomycotina</taxon>
        <taxon>Pezizomycetes</taxon>
        <taxon>Pezizales</taxon>
        <taxon>Morchellaceae</taxon>
        <taxon>Morchella</taxon>
    </lineage>
</organism>
<gene>
    <name evidence="1" type="primary">orf108F</name>
</gene>
<geneLocation type="mitochondrion" evidence="1"/>